<organism evidence="2 3">
    <name type="scientific">Cellvibrio zantedeschiae</name>
    <dbReference type="NCBI Taxonomy" id="1237077"/>
    <lineage>
        <taxon>Bacteria</taxon>
        <taxon>Pseudomonadati</taxon>
        <taxon>Pseudomonadota</taxon>
        <taxon>Gammaproteobacteria</taxon>
        <taxon>Cellvibrionales</taxon>
        <taxon>Cellvibrionaceae</taxon>
        <taxon>Cellvibrio</taxon>
    </lineage>
</organism>
<dbReference type="Proteomes" id="UP000619761">
    <property type="component" value="Unassembled WGS sequence"/>
</dbReference>
<evidence type="ECO:0000256" key="1">
    <source>
        <dbReference type="SAM" id="Phobius"/>
    </source>
</evidence>
<name>A0ABQ3BAZ3_9GAMM</name>
<evidence type="ECO:0000313" key="2">
    <source>
        <dbReference type="EMBL" id="GGY88282.1"/>
    </source>
</evidence>
<sequence length="122" mass="13214">MPDFPIISSVVIGLIALLHVYILVLEMFLWDKPAGRRAFGHSVEKAIESKVLAANQGLYNGFLAAGLFWGLYLGVAGFDIKVFFLSCILVAGIYGGITAKRKILYIQALPALIGLALLFSNV</sequence>
<keyword evidence="1" id="KW-1133">Transmembrane helix</keyword>
<dbReference type="PANTHER" id="PTHR38446:SF1">
    <property type="entry name" value="BLL0914 PROTEIN"/>
    <property type="match status" value="1"/>
</dbReference>
<keyword evidence="1" id="KW-0472">Membrane</keyword>
<dbReference type="Pfam" id="PF06993">
    <property type="entry name" value="DUF1304"/>
    <property type="match status" value="1"/>
</dbReference>
<accession>A0ABQ3BAZ3</accession>
<dbReference type="RefSeq" id="WP_189421333.1">
    <property type="nucleotide sequence ID" value="NZ_BMYZ01000005.1"/>
</dbReference>
<reference evidence="3" key="1">
    <citation type="journal article" date="2019" name="Int. J. Syst. Evol. Microbiol.">
        <title>The Global Catalogue of Microorganisms (GCM) 10K type strain sequencing project: providing services to taxonomists for standard genome sequencing and annotation.</title>
        <authorList>
            <consortium name="The Broad Institute Genomics Platform"/>
            <consortium name="The Broad Institute Genome Sequencing Center for Infectious Disease"/>
            <person name="Wu L."/>
            <person name="Ma J."/>
        </authorList>
    </citation>
    <scope>NUCLEOTIDE SEQUENCE [LARGE SCALE GENOMIC DNA]</scope>
    <source>
        <strain evidence="3">KCTC 32239</strain>
    </source>
</reference>
<feature type="transmembrane region" description="Helical" evidence="1">
    <location>
        <begin position="103"/>
        <end position="120"/>
    </location>
</feature>
<keyword evidence="1" id="KW-0812">Transmembrane</keyword>
<dbReference type="InterPro" id="IPR009732">
    <property type="entry name" value="DUF1304"/>
</dbReference>
<gene>
    <name evidence="2" type="ORF">GCM10011613_36660</name>
</gene>
<feature type="transmembrane region" description="Helical" evidence="1">
    <location>
        <begin position="6"/>
        <end position="30"/>
    </location>
</feature>
<evidence type="ECO:0000313" key="3">
    <source>
        <dbReference type="Proteomes" id="UP000619761"/>
    </source>
</evidence>
<protein>
    <submittedName>
        <fullName evidence="2">Membrane protein</fullName>
    </submittedName>
</protein>
<keyword evidence="3" id="KW-1185">Reference proteome</keyword>
<dbReference type="PANTHER" id="PTHR38446">
    <property type="entry name" value="BLL0914 PROTEIN"/>
    <property type="match status" value="1"/>
</dbReference>
<comment type="caution">
    <text evidence="2">The sequence shown here is derived from an EMBL/GenBank/DDBJ whole genome shotgun (WGS) entry which is preliminary data.</text>
</comment>
<dbReference type="EMBL" id="BMYZ01000005">
    <property type="protein sequence ID" value="GGY88282.1"/>
    <property type="molecule type" value="Genomic_DNA"/>
</dbReference>
<feature type="transmembrane region" description="Helical" evidence="1">
    <location>
        <begin position="78"/>
        <end position="96"/>
    </location>
</feature>
<proteinExistence type="predicted"/>